<proteinExistence type="predicted"/>
<accession>A0ACC0BFR1</accession>
<dbReference type="Proteomes" id="UP001060085">
    <property type="component" value="Linkage Group LG03"/>
</dbReference>
<sequence length="109" mass="12258">MTQDAQGTVELLQVPVTRAMARRMEEKHRRKIAIFEKMIQDLAWKMIGAQEGASRGTKTLLFSKLQVEEAKETSLEDLEASKSNREEDLNPTATVHSGHGKEGRKATYS</sequence>
<keyword evidence="2" id="KW-1185">Reference proteome</keyword>
<evidence type="ECO:0000313" key="2">
    <source>
        <dbReference type="Proteomes" id="UP001060085"/>
    </source>
</evidence>
<reference evidence="2" key="1">
    <citation type="journal article" date="2023" name="Nat. Plants">
        <title>Single-cell RNA sequencing provides a high-resolution roadmap for understanding the multicellular compartmentation of specialized metabolism.</title>
        <authorList>
            <person name="Sun S."/>
            <person name="Shen X."/>
            <person name="Li Y."/>
            <person name="Li Y."/>
            <person name="Wang S."/>
            <person name="Li R."/>
            <person name="Zhang H."/>
            <person name="Shen G."/>
            <person name="Guo B."/>
            <person name="Wei J."/>
            <person name="Xu J."/>
            <person name="St-Pierre B."/>
            <person name="Chen S."/>
            <person name="Sun C."/>
        </authorList>
    </citation>
    <scope>NUCLEOTIDE SEQUENCE [LARGE SCALE GENOMIC DNA]</scope>
</reference>
<evidence type="ECO:0000313" key="1">
    <source>
        <dbReference type="EMBL" id="KAI5671470.1"/>
    </source>
</evidence>
<organism evidence="1 2">
    <name type="scientific">Catharanthus roseus</name>
    <name type="common">Madagascar periwinkle</name>
    <name type="synonym">Vinca rosea</name>
    <dbReference type="NCBI Taxonomy" id="4058"/>
    <lineage>
        <taxon>Eukaryota</taxon>
        <taxon>Viridiplantae</taxon>
        <taxon>Streptophyta</taxon>
        <taxon>Embryophyta</taxon>
        <taxon>Tracheophyta</taxon>
        <taxon>Spermatophyta</taxon>
        <taxon>Magnoliopsida</taxon>
        <taxon>eudicotyledons</taxon>
        <taxon>Gunneridae</taxon>
        <taxon>Pentapetalae</taxon>
        <taxon>asterids</taxon>
        <taxon>lamiids</taxon>
        <taxon>Gentianales</taxon>
        <taxon>Apocynaceae</taxon>
        <taxon>Rauvolfioideae</taxon>
        <taxon>Vinceae</taxon>
        <taxon>Catharanthinae</taxon>
        <taxon>Catharanthus</taxon>
    </lineage>
</organism>
<name>A0ACC0BFR1_CATRO</name>
<protein>
    <submittedName>
        <fullName evidence="1">Uncharacterized protein</fullName>
    </submittedName>
</protein>
<dbReference type="EMBL" id="CM044703">
    <property type="protein sequence ID" value="KAI5671470.1"/>
    <property type="molecule type" value="Genomic_DNA"/>
</dbReference>
<gene>
    <name evidence="1" type="ORF">M9H77_11834</name>
</gene>
<comment type="caution">
    <text evidence="1">The sequence shown here is derived from an EMBL/GenBank/DDBJ whole genome shotgun (WGS) entry which is preliminary data.</text>
</comment>